<feature type="transmembrane region" description="Helical" evidence="13">
    <location>
        <begin position="12"/>
        <end position="29"/>
    </location>
</feature>
<proteinExistence type="inferred from homology"/>
<feature type="transmembrane region" description="Helical" evidence="13">
    <location>
        <begin position="418"/>
        <end position="438"/>
    </location>
</feature>
<protein>
    <recommendedName>
        <fullName evidence="4">Probable multidrug resistance protein NorM</fullName>
    </recommendedName>
    <alternativeName>
        <fullName evidence="12">Multidrug-efflux transporter</fullName>
    </alternativeName>
</protein>
<comment type="function">
    <text evidence="1">Multidrug efflux pump.</text>
</comment>
<dbReference type="GO" id="GO:0015297">
    <property type="term" value="F:antiporter activity"/>
    <property type="evidence" value="ECO:0007669"/>
    <property type="project" value="UniProtKB-KW"/>
</dbReference>
<organism evidence="14 15">
    <name type="scientific">Urinicoccus massiliensis</name>
    <dbReference type="NCBI Taxonomy" id="1723382"/>
    <lineage>
        <taxon>Bacteria</taxon>
        <taxon>Bacillati</taxon>
        <taxon>Bacillota</taxon>
        <taxon>Tissierellia</taxon>
        <taxon>Tissierellales</taxon>
        <taxon>Peptoniphilaceae</taxon>
        <taxon>Urinicoccus</taxon>
    </lineage>
</organism>
<dbReference type="PANTHER" id="PTHR43298:SF2">
    <property type="entry name" value="FMN_FAD EXPORTER YEEO-RELATED"/>
    <property type="match status" value="1"/>
</dbReference>
<evidence type="ECO:0000256" key="11">
    <source>
        <dbReference type="ARBA" id="ARBA00023136"/>
    </source>
</evidence>
<dbReference type="NCBIfam" id="TIGR00797">
    <property type="entry name" value="matE"/>
    <property type="match status" value="1"/>
</dbReference>
<dbReference type="GO" id="GO:0005886">
    <property type="term" value="C:plasma membrane"/>
    <property type="evidence" value="ECO:0007669"/>
    <property type="project" value="UniProtKB-SubCell"/>
</dbReference>
<name>A0A8H2M6A0_9FIRM</name>
<dbReference type="AlphaFoldDB" id="A0A8H2M6A0"/>
<comment type="subcellular location">
    <subcellularLocation>
        <location evidence="2">Cell membrane</location>
        <topology evidence="2">Multi-pass membrane protein</topology>
    </subcellularLocation>
</comment>
<accession>A0A8H2M6A0</accession>
<dbReference type="CDD" id="cd13137">
    <property type="entry name" value="MATE_NorM_like"/>
    <property type="match status" value="1"/>
</dbReference>
<feature type="transmembrane region" description="Helical" evidence="13">
    <location>
        <begin position="325"/>
        <end position="347"/>
    </location>
</feature>
<keyword evidence="7" id="KW-1003">Cell membrane</keyword>
<comment type="caution">
    <text evidence="14">The sequence shown here is derived from an EMBL/GenBank/DDBJ whole genome shotgun (WGS) entry which is preliminary data.</text>
</comment>
<dbReference type="Proteomes" id="UP000377798">
    <property type="component" value="Unassembled WGS sequence"/>
</dbReference>
<feature type="transmembrane region" description="Helical" evidence="13">
    <location>
        <begin position="131"/>
        <end position="149"/>
    </location>
</feature>
<evidence type="ECO:0000256" key="4">
    <source>
        <dbReference type="ARBA" id="ARBA00020268"/>
    </source>
</evidence>
<keyword evidence="11 13" id="KW-0472">Membrane</keyword>
<dbReference type="Pfam" id="PF01554">
    <property type="entry name" value="MatE"/>
    <property type="match status" value="2"/>
</dbReference>
<evidence type="ECO:0000313" key="14">
    <source>
        <dbReference type="EMBL" id="VFB17282.1"/>
    </source>
</evidence>
<comment type="similarity">
    <text evidence="3">Belongs to the multi antimicrobial extrusion (MATE) (TC 2.A.66.1) family.</text>
</comment>
<dbReference type="GO" id="GO:0042910">
    <property type="term" value="F:xenobiotic transmembrane transporter activity"/>
    <property type="evidence" value="ECO:0007669"/>
    <property type="project" value="InterPro"/>
</dbReference>
<dbReference type="EMBL" id="CAACYI010000001">
    <property type="protein sequence ID" value="VFB17282.1"/>
    <property type="molecule type" value="Genomic_DNA"/>
</dbReference>
<feature type="transmembrane region" description="Helical" evidence="13">
    <location>
        <begin position="389"/>
        <end position="412"/>
    </location>
</feature>
<dbReference type="InterPro" id="IPR002528">
    <property type="entry name" value="MATE_fam"/>
</dbReference>
<dbReference type="GO" id="GO:0006811">
    <property type="term" value="P:monoatomic ion transport"/>
    <property type="evidence" value="ECO:0007669"/>
    <property type="project" value="UniProtKB-KW"/>
</dbReference>
<evidence type="ECO:0000256" key="13">
    <source>
        <dbReference type="SAM" id="Phobius"/>
    </source>
</evidence>
<feature type="transmembrane region" description="Helical" evidence="13">
    <location>
        <begin position="161"/>
        <end position="185"/>
    </location>
</feature>
<dbReference type="PIRSF" id="PIRSF006603">
    <property type="entry name" value="DinF"/>
    <property type="match status" value="1"/>
</dbReference>
<evidence type="ECO:0000256" key="12">
    <source>
        <dbReference type="ARBA" id="ARBA00031636"/>
    </source>
</evidence>
<evidence type="ECO:0000256" key="8">
    <source>
        <dbReference type="ARBA" id="ARBA00022692"/>
    </source>
</evidence>
<dbReference type="PANTHER" id="PTHR43298">
    <property type="entry name" value="MULTIDRUG RESISTANCE PROTEIN NORM-RELATED"/>
    <property type="match status" value="1"/>
</dbReference>
<keyword evidence="5" id="KW-0813">Transport</keyword>
<keyword evidence="8 13" id="KW-0812">Transmembrane</keyword>
<keyword evidence="9 13" id="KW-1133">Transmembrane helix</keyword>
<keyword evidence="15" id="KW-1185">Reference proteome</keyword>
<evidence type="ECO:0000256" key="3">
    <source>
        <dbReference type="ARBA" id="ARBA00010199"/>
    </source>
</evidence>
<reference evidence="14 15" key="1">
    <citation type="submission" date="2019-02" db="EMBL/GenBank/DDBJ databases">
        <authorList>
            <consortium name="Pathogen Informatics"/>
        </authorList>
    </citation>
    <scope>NUCLEOTIDE SEQUENCE [LARGE SCALE GENOMIC DNA]</scope>
    <source>
        <strain evidence="14 15">3012STDY7089603</strain>
    </source>
</reference>
<evidence type="ECO:0000256" key="7">
    <source>
        <dbReference type="ARBA" id="ARBA00022475"/>
    </source>
</evidence>
<feature type="transmembrane region" description="Helical" evidence="13">
    <location>
        <begin position="191"/>
        <end position="216"/>
    </location>
</feature>
<dbReference type="InterPro" id="IPR048279">
    <property type="entry name" value="MdtK-like"/>
</dbReference>
<evidence type="ECO:0000256" key="5">
    <source>
        <dbReference type="ARBA" id="ARBA00022448"/>
    </source>
</evidence>
<evidence type="ECO:0000256" key="9">
    <source>
        <dbReference type="ARBA" id="ARBA00022989"/>
    </source>
</evidence>
<dbReference type="RefSeq" id="WP_131749858.1">
    <property type="nucleotide sequence ID" value="NZ_CAACYI010000001.1"/>
</dbReference>
<evidence type="ECO:0000313" key="15">
    <source>
        <dbReference type="Proteomes" id="UP000377798"/>
    </source>
</evidence>
<gene>
    <name evidence="14" type="primary">mepA_7</name>
    <name evidence="14" type="ORF">NCTC13150_01869</name>
</gene>
<feature type="transmembrane region" description="Helical" evidence="13">
    <location>
        <begin position="41"/>
        <end position="70"/>
    </location>
</feature>
<evidence type="ECO:0000256" key="1">
    <source>
        <dbReference type="ARBA" id="ARBA00003408"/>
    </source>
</evidence>
<keyword evidence="6" id="KW-0050">Antiport</keyword>
<evidence type="ECO:0000256" key="10">
    <source>
        <dbReference type="ARBA" id="ARBA00023065"/>
    </source>
</evidence>
<keyword evidence="10" id="KW-0406">Ion transport</keyword>
<feature type="transmembrane region" description="Helical" evidence="13">
    <location>
        <begin position="359"/>
        <end position="382"/>
    </location>
</feature>
<evidence type="ECO:0000256" key="6">
    <source>
        <dbReference type="ARBA" id="ARBA00022449"/>
    </source>
</evidence>
<feature type="transmembrane region" description="Helical" evidence="13">
    <location>
        <begin position="90"/>
        <end position="111"/>
    </location>
</feature>
<sequence>MEQSLGKKLWSLSYPTMLSFALQAIYDMVDMVWVGKISSKAVAGVTIFTTIFWIFDVLNEIIGSSSVSMISQSYGRGDRKRTLEIAEQTISFKILMSLLTMVLLLVFLQPLLSLYTKDPEVIQAAKDYGYLRIYFLPVFFASFSVNTIFRCQGDAKTPMYIMGLSTLVNLILDPILMFETIPFLGFKGFGLGVYGAALATVISICLSFFLGFFLLLKGHNGIYIRWKGLFRLIPSIDKKLLKIGVPNGLQQMLRFIFNALAVHFVADYGVDAISAFGIAGKIYSTAFLPLNGLMMGGSTLVGHYLGQEDVPTAQRVSKIASRMNAGIMGGFLVTVLVFHQGIMGLFIQDANVKAIGSQMLIFSSFCLPFLGYGFGCGVAFMGSGYNRPLLYSGLLADWCIQLPLLYGIVRIFHLPISYLFASYMPADLTIFLILFFAYKKGSWTKKRV</sequence>
<evidence type="ECO:0000256" key="2">
    <source>
        <dbReference type="ARBA" id="ARBA00004651"/>
    </source>
</evidence>
<dbReference type="InterPro" id="IPR050222">
    <property type="entry name" value="MATE_MdtK"/>
</dbReference>